<accession>A0A0G0QLR2</accession>
<evidence type="ECO:0000259" key="4">
    <source>
        <dbReference type="Pfam" id="PF00535"/>
    </source>
</evidence>
<dbReference type="InterPro" id="IPR029044">
    <property type="entry name" value="Nucleotide-diphossugar_trans"/>
</dbReference>
<dbReference type="GO" id="GO:0016757">
    <property type="term" value="F:glycosyltransferase activity"/>
    <property type="evidence" value="ECO:0007669"/>
    <property type="project" value="UniProtKB-KW"/>
</dbReference>
<comment type="similarity">
    <text evidence="1">Belongs to the glycosyltransferase 2 family.</text>
</comment>
<dbReference type="AlphaFoldDB" id="A0A0G0QLR2"/>
<name>A0A0G0QLR2_9BACT</name>
<dbReference type="Pfam" id="PF00535">
    <property type="entry name" value="Glycos_transf_2"/>
    <property type="match status" value="2"/>
</dbReference>
<organism evidence="5 6">
    <name type="scientific">Candidatus Daviesbacteria bacterium GW2011_GWC2_40_12</name>
    <dbReference type="NCBI Taxonomy" id="1618431"/>
    <lineage>
        <taxon>Bacteria</taxon>
        <taxon>Candidatus Daviesiibacteriota</taxon>
    </lineage>
</organism>
<dbReference type="EMBL" id="LBYB01000012">
    <property type="protein sequence ID" value="KKR41379.1"/>
    <property type="molecule type" value="Genomic_DNA"/>
</dbReference>
<dbReference type="InterPro" id="IPR001173">
    <property type="entry name" value="Glyco_trans_2-like"/>
</dbReference>
<keyword evidence="3 5" id="KW-0808">Transferase</keyword>
<protein>
    <submittedName>
        <fullName evidence="5">Putative glycosyltransferase</fullName>
    </submittedName>
</protein>
<feature type="domain" description="Glycosyltransferase 2-like" evidence="4">
    <location>
        <begin position="5"/>
        <end position="136"/>
    </location>
</feature>
<proteinExistence type="inferred from homology"/>
<dbReference type="CDD" id="cd04186">
    <property type="entry name" value="GT_2_like_c"/>
    <property type="match status" value="2"/>
</dbReference>
<keyword evidence="2" id="KW-0328">Glycosyltransferase</keyword>
<evidence type="ECO:0000256" key="1">
    <source>
        <dbReference type="ARBA" id="ARBA00006739"/>
    </source>
</evidence>
<dbReference type="Gene3D" id="3.90.550.10">
    <property type="entry name" value="Spore Coat Polysaccharide Biosynthesis Protein SpsA, Chain A"/>
    <property type="match status" value="2"/>
</dbReference>
<evidence type="ECO:0000256" key="2">
    <source>
        <dbReference type="ARBA" id="ARBA00022676"/>
    </source>
</evidence>
<evidence type="ECO:0000313" key="5">
    <source>
        <dbReference type="EMBL" id="KKR41379.1"/>
    </source>
</evidence>
<reference evidence="5 6" key="1">
    <citation type="journal article" date="2015" name="Nature">
        <title>rRNA introns, odd ribosomes, and small enigmatic genomes across a large radiation of phyla.</title>
        <authorList>
            <person name="Brown C.T."/>
            <person name="Hug L.A."/>
            <person name="Thomas B.C."/>
            <person name="Sharon I."/>
            <person name="Castelle C.J."/>
            <person name="Singh A."/>
            <person name="Wilkins M.J."/>
            <person name="Williams K.H."/>
            <person name="Banfield J.F."/>
        </authorList>
    </citation>
    <scope>NUCLEOTIDE SEQUENCE [LARGE SCALE GENOMIC DNA]</scope>
</reference>
<sequence length="593" mass="67539">MRIAIITLNYNGKEDTLELLESLQKLQPTSYELHTIVVDNASSDGSVSEIKKQFPEANILQTGANLGFAGGFNKGIDYAKVWGADYFLLINNDCLIKDTDLVTRLIETAKKDAKIGLVSPKIYFAPGFEFHKDRYKSSDLGKIIWYAGGKFDWDNISSIHRGLDEADSGQYDGEEETELISGACLLIKKEVLERVGPPAGGFDESYFLYFEDSDFVKRVKDIGFKTYYTGKTSIYHKVSRSTGIGSPVTDYYHTRNRLIFGMKYAKGRTKFALLRESIKLLIFGRPAQKKGVLDFYMGVHLLHPGSVQPRRIEYPLKLSIGIVNYNTADLTKKLLISIFNKNSGFDPETMEVIVLDNGLIDPCKDKIKEFIHRIKYLQNKENEGFSRGYNKTIKFSRGEYYLMLNSDIEVLENGLYELIKTEDEFVGNAVLGGRLVFPDMSSQDSAFHLPTLSGAFGEYFLAKWGSYFMFEPESYKPARVEGLVMACFMIPKKILNKVGLLDEKTFIFFEDIEYCRRLKKYGVPVYFASQAKFIHHHGASTQKIGLEKANEHLVRASKHYHGIFYYTLLTLVLRLGQKFGRVKTPTCRWTKDD</sequence>
<gene>
    <name evidence="5" type="ORF">UT77_C0012G0006</name>
</gene>
<evidence type="ECO:0000256" key="3">
    <source>
        <dbReference type="ARBA" id="ARBA00022679"/>
    </source>
</evidence>
<comment type="caution">
    <text evidence="5">The sequence shown here is derived from an EMBL/GenBank/DDBJ whole genome shotgun (WGS) entry which is preliminary data.</text>
</comment>
<feature type="domain" description="Glycosyltransferase 2-like" evidence="4">
    <location>
        <begin position="319"/>
        <end position="498"/>
    </location>
</feature>
<evidence type="ECO:0000313" key="6">
    <source>
        <dbReference type="Proteomes" id="UP000034881"/>
    </source>
</evidence>
<dbReference type="Proteomes" id="UP000034881">
    <property type="component" value="Unassembled WGS sequence"/>
</dbReference>
<dbReference type="SUPFAM" id="SSF53448">
    <property type="entry name" value="Nucleotide-diphospho-sugar transferases"/>
    <property type="match status" value="2"/>
</dbReference>
<dbReference type="PANTHER" id="PTHR43179">
    <property type="entry name" value="RHAMNOSYLTRANSFERASE WBBL"/>
    <property type="match status" value="1"/>
</dbReference>
<dbReference type="PANTHER" id="PTHR43179:SF12">
    <property type="entry name" value="GALACTOFURANOSYLTRANSFERASE GLFT2"/>
    <property type="match status" value="1"/>
</dbReference>